<gene>
    <name evidence="1" type="ORF">SAMN06297358_1888</name>
</gene>
<reference evidence="2" key="1">
    <citation type="submission" date="2017-09" db="EMBL/GenBank/DDBJ databases">
        <authorList>
            <person name="Varghese N."/>
            <person name="Submissions S."/>
        </authorList>
    </citation>
    <scope>NUCLEOTIDE SEQUENCE [LARGE SCALE GENOMIC DNA]</scope>
    <source>
        <strain evidence="2">CGMCC 1.12803</strain>
    </source>
</reference>
<dbReference type="CDD" id="cd01301">
    <property type="entry name" value="rDP_like"/>
    <property type="match status" value="1"/>
</dbReference>
<dbReference type="PROSITE" id="PS51365">
    <property type="entry name" value="RENAL_DIPEPTIDASE_2"/>
    <property type="match status" value="1"/>
</dbReference>
<dbReference type="PANTHER" id="PTHR10443:SF12">
    <property type="entry name" value="DIPEPTIDASE"/>
    <property type="match status" value="1"/>
</dbReference>
<dbReference type="AlphaFoldDB" id="A0A285ZZ51"/>
<dbReference type="InterPro" id="IPR032466">
    <property type="entry name" value="Metal_Hydrolase"/>
</dbReference>
<sequence>MLSCQVAAQDAGKIHQKAIMVDTHGDILYNQIQSGIDIGKLQTTGNFDLVRAKQGGLDAQIFSIWCDEKGGFDLANRQIDSLYALIKRYPSQIALVSDARQLENAVKQNKLAALIGVEGGHMIESDLGKLEALAKRGMIYLTLTWNNSTPWASSAAEETKGKITKPGLNDFGKSVVKKLNDLGVLVDLSHVGEQTFYDAIQASSKPILVSHSCAYAINPVPRNLKDEQIKAVGKNGGVISINFYSGFLDATYAQKQQAFLTKYKDELKMLSDKYGRSKAIDTLIFNHLREAEAIKPNIEKVVDHINHVVKLIGIDHVGIGADFDGAESFPQGMNSVADFPKVTEALLKRGYSEADIQKILGGNFVKLLKANKGK</sequence>
<keyword evidence="2" id="KW-1185">Reference proteome</keyword>
<dbReference type="Gene3D" id="3.20.20.140">
    <property type="entry name" value="Metal-dependent hydrolases"/>
    <property type="match status" value="1"/>
</dbReference>
<dbReference type="GO" id="GO:0006508">
    <property type="term" value="P:proteolysis"/>
    <property type="evidence" value="ECO:0007669"/>
    <property type="project" value="InterPro"/>
</dbReference>
<evidence type="ECO:0000313" key="2">
    <source>
        <dbReference type="Proteomes" id="UP000219281"/>
    </source>
</evidence>
<dbReference type="SUPFAM" id="SSF51556">
    <property type="entry name" value="Metallo-dependent hydrolases"/>
    <property type="match status" value="1"/>
</dbReference>
<protein>
    <submittedName>
        <fullName evidence="1">Membrane dipeptidase</fullName>
    </submittedName>
</protein>
<proteinExistence type="predicted"/>
<evidence type="ECO:0000313" key="1">
    <source>
        <dbReference type="EMBL" id="SOD14924.1"/>
    </source>
</evidence>
<dbReference type="PANTHER" id="PTHR10443">
    <property type="entry name" value="MICROSOMAL DIPEPTIDASE"/>
    <property type="match status" value="1"/>
</dbReference>
<dbReference type="EMBL" id="OCMT01000002">
    <property type="protein sequence ID" value="SOD14924.1"/>
    <property type="molecule type" value="Genomic_DNA"/>
</dbReference>
<accession>A0A285ZZ51</accession>
<dbReference type="InterPro" id="IPR008257">
    <property type="entry name" value="Pept_M19"/>
</dbReference>
<name>A0A285ZZ51_9SPHI</name>
<dbReference type="Pfam" id="PF01244">
    <property type="entry name" value="Peptidase_M19"/>
    <property type="match status" value="1"/>
</dbReference>
<dbReference type="GO" id="GO:0070573">
    <property type="term" value="F:metallodipeptidase activity"/>
    <property type="evidence" value="ECO:0007669"/>
    <property type="project" value="InterPro"/>
</dbReference>
<dbReference type="Proteomes" id="UP000219281">
    <property type="component" value="Unassembled WGS sequence"/>
</dbReference>
<organism evidence="1 2">
    <name type="scientific">Pedobacter xixiisoli</name>
    <dbReference type="NCBI Taxonomy" id="1476464"/>
    <lineage>
        <taxon>Bacteria</taxon>
        <taxon>Pseudomonadati</taxon>
        <taxon>Bacteroidota</taxon>
        <taxon>Sphingobacteriia</taxon>
        <taxon>Sphingobacteriales</taxon>
        <taxon>Sphingobacteriaceae</taxon>
        <taxon>Pedobacter</taxon>
    </lineage>
</organism>